<comment type="similarity">
    <text evidence="1">Belongs to the LysR transcriptional regulatory family.</text>
</comment>
<dbReference type="Pfam" id="PF03466">
    <property type="entry name" value="LysR_substrate"/>
    <property type="match status" value="1"/>
</dbReference>
<gene>
    <name evidence="6" type="ORF">PG915_20290</name>
</gene>
<evidence type="ECO:0000256" key="3">
    <source>
        <dbReference type="ARBA" id="ARBA00023125"/>
    </source>
</evidence>
<dbReference type="KEGG" id="vck:PG915_20290"/>
<dbReference type="PRINTS" id="PR00039">
    <property type="entry name" value="HTHLYSR"/>
</dbReference>
<organism evidence="6">
    <name type="scientific">Vibrio chaetopteri</name>
    <dbReference type="NCBI Taxonomy" id="3016528"/>
    <lineage>
        <taxon>Bacteria</taxon>
        <taxon>Pseudomonadati</taxon>
        <taxon>Pseudomonadota</taxon>
        <taxon>Gammaproteobacteria</taxon>
        <taxon>Vibrionales</taxon>
        <taxon>Vibrionaceae</taxon>
        <taxon>Vibrio</taxon>
    </lineage>
</organism>
<dbReference type="PANTHER" id="PTHR30118">
    <property type="entry name" value="HTH-TYPE TRANSCRIPTIONAL REGULATOR LEUO-RELATED"/>
    <property type="match status" value="1"/>
</dbReference>
<accession>A0AAU8BMN6</accession>
<proteinExistence type="inferred from homology"/>
<evidence type="ECO:0000313" key="6">
    <source>
        <dbReference type="EMBL" id="XCD17639.1"/>
    </source>
</evidence>
<dbReference type="AlphaFoldDB" id="A0AAU8BMN6"/>
<dbReference type="Pfam" id="PF00126">
    <property type="entry name" value="HTH_1"/>
    <property type="match status" value="1"/>
</dbReference>
<evidence type="ECO:0000256" key="4">
    <source>
        <dbReference type="ARBA" id="ARBA00023163"/>
    </source>
</evidence>
<dbReference type="Gene3D" id="3.40.190.10">
    <property type="entry name" value="Periplasmic binding protein-like II"/>
    <property type="match status" value="2"/>
</dbReference>
<dbReference type="InterPro" id="IPR050389">
    <property type="entry name" value="LysR-type_TF"/>
</dbReference>
<dbReference type="InterPro" id="IPR005119">
    <property type="entry name" value="LysR_subst-bd"/>
</dbReference>
<name>A0AAU8BMN6_9VIBR</name>
<keyword evidence="3" id="KW-0238">DNA-binding</keyword>
<dbReference type="Gene3D" id="1.10.10.10">
    <property type="entry name" value="Winged helix-like DNA-binding domain superfamily/Winged helix DNA-binding domain"/>
    <property type="match status" value="1"/>
</dbReference>
<protein>
    <submittedName>
        <fullName evidence="6">LysR family transcriptional regulator</fullName>
    </submittedName>
</protein>
<dbReference type="GO" id="GO:0003700">
    <property type="term" value="F:DNA-binding transcription factor activity"/>
    <property type="evidence" value="ECO:0007669"/>
    <property type="project" value="InterPro"/>
</dbReference>
<dbReference type="RefSeq" id="WP_353498818.1">
    <property type="nucleotide sequence ID" value="NZ_CP115921.1"/>
</dbReference>
<dbReference type="InterPro" id="IPR000847">
    <property type="entry name" value="LysR_HTH_N"/>
</dbReference>
<dbReference type="GO" id="GO:0003677">
    <property type="term" value="F:DNA binding"/>
    <property type="evidence" value="ECO:0007669"/>
    <property type="project" value="UniProtKB-KW"/>
</dbReference>
<dbReference type="EMBL" id="CP115921">
    <property type="protein sequence ID" value="XCD17639.1"/>
    <property type="molecule type" value="Genomic_DNA"/>
</dbReference>
<dbReference type="InterPro" id="IPR036388">
    <property type="entry name" value="WH-like_DNA-bd_sf"/>
</dbReference>
<dbReference type="PROSITE" id="PS50931">
    <property type="entry name" value="HTH_LYSR"/>
    <property type="match status" value="1"/>
</dbReference>
<keyword evidence="4" id="KW-0804">Transcription</keyword>
<evidence type="ECO:0000256" key="1">
    <source>
        <dbReference type="ARBA" id="ARBA00009437"/>
    </source>
</evidence>
<keyword evidence="2" id="KW-0805">Transcription regulation</keyword>
<dbReference type="InterPro" id="IPR036390">
    <property type="entry name" value="WH_DNA-bd_sf"/>
</dbReference>
<evidence type="ECO:0000256" key="2">
    <source>
        <dbReference type="ARBA" id="ARBA00023015"/>
    </source>
</evidence>
<feature type="domain" description="HTH lysR-type" evidence="5">
    <location>
        <begin position="11"/>
        <end position="68"/>
    </location>
</feature>
<reference evidence="6" key="1">
    <citation type="submission" date="2023-01" db="EMBL/GenBank/DDBJ databases">
        <title>Vibrio sp. CB1-14 genome sequencing.</title>
        <authorList>
            <person name="Otstavnykh N."/>
            <person name="Isaeva M."/>
            <person name="Meleshko D."/>
        </authorList>
    </citation>
    <scope>NUCLEOTIDE SEQUENCE</scope>
    <source>
        <strain evidence="6">CB1-14</strain>
    </source>
</reference>
<dbReference type="PANTHER" id="PTHR30118:SF6">
    <property type="entry name" value="HTH-TYPE TRANSCRIPTIONAL REGULATOR LEUO"/>
    <property type="match status" value="1"/>
</dbReference>
<dbReference type="SUPFAM" id="SSF46785">
    <property type="entry name" value="Winged helix' DNA-binding domain"/>
    <property type="match status" value="1"/>
</dbReference>
<evidence type="ECO:0000259" key="5">
    <source>
        <dbReference type="PROSITE" id="PS50931"/>
    </source>
</evidence>
<dbReference type="SUPFAM" id="SSF53850">
    <property type="entry name" value="Periplasmic binding protein-like II"/>
    <property type="match status" value="1"/>
</dbReference>
<sequence>MVSNKQNSKKFDLNLLRVFVSTYETQSVTKSAEELDLTQSSVSNALSRLKGALGSELFTRTGRGIKPTRFAVDFYEHIHEHLLGIDKVMEGLDSFDPLTSRRSFVIYCHEAALLRLQKQLHVLDKYPGISLILKELPPNDARIYEDLRLEKVDLVIDVAPPDGRVFQSQLLHSDGLVCIASQHHPRLKNGQMTKQVYMEESHALLNIRRDNLTFVEWLVSDVLPPRRTHSQHSSLLGMLPSISQSQAIATVPETLFEEYGEMFHLQSLPFPFETKTFDTYMVWPSKMARNSALTWIQRLVKSLLEKRHV</sequence>